<evidence type="ECO:0000313" key="2">
    <source>
        <dbReference type="EMBL" id="QCP47909.1"/>
    </source>
</evidence>
<name>A0A4P8IPS6_9BURK</name>
<dbReference type="AlphaFoldDB" id="A0A4P8IPS6"/>
<dbReference type="OrthoDB" id="2988617at2"/>
<feature type="compositionally biased region" description="Acidic residues" evidence="1">
    <location>
        <begin position="143"/>
        <end position="162"/>
    </location>
</feature>
<organism evidence="2 3">
    <name type="scientific">Trinickia violacea</name>
    <dbReference type="NCBI Taxonomy" id="2571746"/>
    <lineage>
        <taxon>Bacteria</taxon>
        <taxon>Pseudomonadati</taxon>
        <taxon>Pseudomonadota</taxon>
        <taxon>Betaproteobacteria</taxon>
        <taxon>Burkholderiales</taxon>
        <taxon>Burkholderiaceae</taxon>
        <taxon>Trinickia</taxon>
    </lineage>
</organism>
<dbReference type="KEGG" id="tvl:FAZ95_01160"/>
<evidence type="ECO:0000313" key="3">
    <source>
        <dbReference type="Proteomes" id="UP000298656"/>
    </source>
</evidence>
<evidence type="ECO:0000256" key="1">
    <source>
        <dbReference type="SAM" id="MobiDB-lite"/>
    </source>
</evidence>
<keyword evidence="3" id="KW-1185">Reference proteome</keyword>
<sequence length="226" mass="24943">MIERQAKDLHFSRSREPIPTVEVDMNSIPDDLFGYSETVVTSLRALAAASPELRATIYVYQGQSINFHTPSWSAFIGVDGPVSFLKLIHHEFEGIPGVKVRMSDYIHPSQGLCEFHIEDGKVWRPVDAVTWHAEDAAVKNVVEDEWGNEPEAEQAESDDEGPEGVGARARTPGRLRAARGDASVGRIRRKIEEVFGLPEGSVALCGPDGQALRADARIATLRKRWG</sequence>
<feature type="region of interest" description="Disordered" evidence="1">
    <location>
        <begin position="143"/>
        <end position="172"/>
    </location>
</feature>
<dbReference type="EMBL" id="CP040077">
    <property type="protein sequence ID" value="QCP47909.1"/>
    <property type="molecule type" value="Genomic_DNA"/>
</dbReference>
<dbReference type="Proteomes" id="UP000298656">
    <property type="component" value="Chromosome 1"/>
</dbReference>
<proteinExistence type="predicted"/>
<gene>
    <name evidence="2" type="ORF">FAZ95_01160</name>
</gene>
<dbReference type="RefSeq" id="WP_137330751.1">
    <property type="nucleotide sequence ID" value="NZ_CP040077.1"/>
</dbReference>
<accession>A0A4P8IPS6</accession>
<protein>
    <submittedName>
        <fullName evidence="2">Uncharacterized protein</fullName>
    </submittedName>
</protein>
<reference evidence="2 3" key="1">
    <citation type="submission" date="2019-05" db="EMBL/GenBank/DDBJ databases">
        <title>Burkholderia sp. DHOD12, isolated from subtropical forest soil.</title>
        <authorList>
            <person name="Gao Z.-H."/>
            <person name="Qiu L.-H."/>
        </authorList>
    </citation>
    <scope>NUCLEOTIDE SEQUENCE [LARGE SCALE GENOMIC DNA]</scope>
    <source>
        <strain evidence="2 3">DHOD12</strain>
    </source>
</reference>